<evidence type="ECO:0000256" key="7">
    <source>
        <dbReference type="SAM" id="Phobius"/>
    </source>
</evidence>
<dbReference type="AlphaFoldDB" id="A0A8K0VT06"/>
<dbReference type="PANTHER" id="PTHR46300:SF2">
    <property type="entry name" value="CYTOCHROME P450 MONOOXYGENASE ALNH-RELATED"/>
    <property type="match status" value="1"/>
</dbReference>
<dbReference type="PRINTS" id="PR00463">
    <property type="entry name" value="EP450I"/>
</dbReference>
<evidence type="ECO:0000256" key="3">
    <source>
        <dbReference type="ARBA" id="ARBA00023002"/>
    </source>
</evidence>
<evidence type="ECO:0000256" key="1">
    <source>
        <dbReference type="ARBA" id="ARBA00010617"/>
    </source>
</evidence>
<dbReference type="GO" id="GO:0005506">
    <property type="term" value="F:iron ion binding"/>
    <property type="evidence" value="ECO:0007669"/>
    <property type="project" value="InterPro"/>
</dbReference>
<evidence type="ECO:0000313" key="8">
    <source>
        <dbReference type="EMBL" id="KAH7072514.1"/>
    </source>
</evidence>
<dbReference type="PANTHER" id="PTHR46300">
    <property type="entry name" value="P450, PUTATIVE (EUROFUNG)-RELATED-RELATED"/>
    <property type="match status" value="1"/>
</dbReference>
<reference evidence="8" key="1">
    <citation type="journal article" date="2021" name="Nat. Commun.">
        <title>Genetic determinants of endophytism in the Arabidopsis root mycobiome.</title>
        <authorList>
            <person name="Mesny F."/>
            <person name="Miyauchi S."/>
            <person name="Thiergart T."/>
            <person name="Pickel B."/>
            <person name="Atanasova L."/>
            <person name="Karlsson M."/>
            <person name="Huettel B."/>
            <person name="Barry K.W."/>
            <person name="Haridas S."/>
            <person name="Chen C."/>
            <person name="Bauer D."/>
            <person name="Andreopoulos W."/>
            <person name="Pangilinan J."/>
            <person name="LaButti K."/>
            <person name="Riley R."/>
            <person name="Lipzen A."/>
            <person name="Clum A."/>
            <person name="Drula E."/>
            <person name="Henrissat B."/>
            <person name="Kohler A."/>
            <person name="Grigoriev I.V."/>
            <person name="Martin F.M."/>
            <person name="Hacquard S."/>
        </authorList>
    </citation>
    <scope>NUCLEOTIDE SEQUENCE</scope>
    <source>
        <strain evidence="8">MPI-SDFR-AT-0120</strain>
    </source>
</reference>
<dbReference type="Proteomes" id="UP000813461">
    <property type="component" value="Unassembled WGS sequence"/>
</dbReference>
<keyword evidence="7" id="KW-1133">Transmembrane helix</keyword>
<keyword evidence="3" id="KW-0560">Oxidoreductase</keyword>
<dbReference type="Gene3D" id="1.10.630.10">
    <property type="entry name" value="Cytochrome P450"/>
    <property type="match status" value="1"/>
</dbReference>
<accession>A0A8K0VT06</accession>
<dbReference type="CDD" id="cd11065">
    <property type="entry name" value="CYP64-like"/>
    <property type="match status" value="1"/>
</dbReference>
<dbReference type="GO" id="GO:0016705">
    <property type="term" value="F:oxidoreductase activity, acting on paired donors, with incorporation or reduction of molecular oxygen"/>
    <property type="evidence" value="ECO:0007669"/>
    <property type="project" value="InterPro"/>
</dbReference>
<keyword evidence="4 6" id="KW-0408">Iron</keyword>
<dbReference type="GO" id="GO:0020037">
    <property type="term" value="F:heme binding"/>
    <property type="evidence" value="ECO:0007669"/>
    <property type="project" value="InterPro"/>
</dbReference>
<proteinExistence type="inferred from homology"/>
<keyword evidence="7" id="KW-0472">Membrane</keyword>
<comment type="cofactor">
    <cofactor evidence="6">
        <name>heme</name>
        <dbReference type="ChEBI" id="CHEBI:30413"/>
    </cofactor>
</comment>
<keyword evidence="9" id="KW-1185">Reference proteome</keyword>
<dbReference type="Pfam" id="PF00067">
    <property type="entry name" value="p450"/>
    <property type="match status" value="1"/>
</dbReference>
<comment type="caution">
    <text evidence="8">The sequence shown here is derived from an EMBL/GenBank/DDBJ whole genome shotgun (WGS) entry which is preliminary data.</text>
</comment>
<dbReference type="OrthoDB" id="1103324at2759"/>
<keyword evidence="6" id="KW-0349">Heme</keyword>
<feature type="binding site" description="axial binding residue" evidence="6">
    <location>
        <position position="471"/>
    </location>
    <ligand>
        <name>heme</name>
        <dbReference type="ChEBI" id="CHEBI:30413"/>
    </ligand>
    <ligandPart>
        <name>Fe</name>
        <dbReference type="ChEBI" id="CHEBI:18248"/>
    </ligandPart>
</feature>
<dbReference type="InterPro" id="IPR050364">
    <property type="entry name" value="Cytochrome_P450_fung"/>
</dbReference>
<dbReference type="InterPro" id="IPR036396">
    <property type="entry name" value="Cyt_P450_sf"/>
</dbReference>
<keyword evidence="5" id="KW-0503">Monooxygenase</keyword>
<dbReference type="InterPro" id="IPR001128">
    <property type="entry name" value="Cyt_P450"/>
</dbReference>
<keyword evidence="7" id="KW-0812">Transmembrane</keyword>
<name>A0A8K0VT06_9PLEO</name>
<organism evidence="8 9">
    <name type="scientific">Paraphoma chrysanthemicola</name>
    <dbReference type="NCBI Taxonomy" id="798071"/>
    <lineage>
        <taxon>Eukaryota</taxon>
        <taxon>Fungi</taxon>
        <taxon>Dikarya</taxon>
        <taxon>Ascomycota</taxon>
        <taxon>Pezizomycotina</taxon>
        <taxon>Dothideomycetes</taxon>
        <taxon>Pleosporomycetidae</taxon>
        <taxon>Pleosporales</taxon>
        <taxon>Pleosporineae</taxon>
        <taxon>Phaeosphaeriaceae</taxon>
        <taxon>Paraphoma</taxon>
    </lineage>
</organism>
<comment type="similarity">
    <text evidence="1">Belongs to the cytochrome P450 family.</text>
</comment>
<feature type="transmembrane region" description="Helical" evidence="7">
    <location>
        <begin position="24"/>
        <end position="46"/>
    </location>
</feature>
<evidence type="ECO:0000256" key="5">
    <source>
        <dbReference type="ARBA" id="ARBA00023033"/>
    </source>
</evidence>
<evidence type="ECO:0000313" key="9">
    <source>
        <dbReference type="Proteomes" id="UP000813461"/>
    </source>
</evidence>
<dbReference type="SUPFAM" id="SSF48264">
    <property type="entry name" value="Cytochrome P450"/>
    <property type="match status" value="1"/>
</dbReference>
<dbReference type="EMBL" id="JAGMVJ010000023">
    <property type="protein sequence ID" value="KAH7072514.1"/>
    <property type="molecule type" value="Genomic_DNA"/>
</dbReference>
<protein>
    <submittedName>
        <fullName evidence="8">Cytochrome P450 oxidoreductase</fullName>
    </submittedName>
</protein>
<evidence type="ECO:0000256" key="6">
    <source>
        <dbReference type="PIRSR" id="PIRSR602401-1"/>
    </source>
</evidence>
<sequence>MLYLLCEDLATFSKYDKASTSMTLLHLLINRAAVLAALVTVVLLGVSKLLRVGRRKPGLPPGPPTIPVLGNLHQIPLTGLHRKFRDWALEYGKIFSLKLGPTTVIVLADREAVHRLIVERGAKYSGRREGHVTLQVTRAENISMVDDTRTWREKRKLISHYLSPKQLDEKHYKVQEAEATVLMNNLLERPEDFYEEIRRYTASVITSLTFGYRAKDLKSFWAKGVYESLETFSRAFEAGAMPPFDEFPFLKWIPNSIAPWGKKIREARESMWVWDESRKRLDARRALGERRNCVGDEILDSIDKKKDLGITDYGITLTFGEFVGGGADTTASQLQSLILAFAKYPEVQEKARTQIDAVCGTRRAPLWTDFQDLPYINQIVKEGMRWRPVATSAIPHRLKEDDEYMGYLLPKDSLVFIPTWAIHHNSSIYTDPDKFDPERYRGYNRLANDYAGSPDFSHRDHYGYGAGRRICPGIHLAERNMWRIAAKLLWAFEFSQPIDKKTGQALPIDDNNYMDGILTAPYPFKVGIKPRSQAHVETIRAEMQNALSFLEQFEE</sequence>
<dbReference type="InterPro" id="IPR002401">
    <property type="entry name" value="Cyt_P450_E_grp-I"/>
</dbReference>
<dbReference type="GO" id="GO:0004497">
    <property type="term" value="F:monooxygenase activity"/>
    <property type="evidence" value="ECO:0007669"/>
    <property type="project" value="UniProtKB-KW"/>
</dbReference>
<keyword evidence="2 6" id="KW-0479">Metal-binding</keyword>
<evidence type="ECO:0000256" key="4">
    <source>
        <dbReference type="ARBA" id="ARBA00023004"/>
    </source>
</evidence>
<evidence type="ECO:0000256" key="2">
    <source>
        <dbReference type="ARBA" id="ARBA00022723"/>
    </source>
</evidence>
<gene>
    <name evidence="8" type="ORF">FB567DRAFT_538296</name>
</gene>